<evidence type="ECO:0000256" key="7">
    <source>
        <dbReference type="ARBA" id="ARBA00022989"/>
    </source>
</evidence>
<dbReference type="KEGG" id="pbv:AR543_20560"/>
<feature type="transmembrane region" description="Helical" evidence="10">
    <location>
        <begin position="409"/>
        <end position="430"/>
    </location>
</feature>
<feature type="transmembrane region" description="Helical" evidence="10">
    <location>
        <begin position="195"/>
        <end position="220"/>
    </location>
</feature>
<feature type="transmembrane region" description="Helical" evidence="10">
    <location>
        <begin position="232"/>
        <end position="251"/>
    </location>
</feature>
<dbReference type="PANTHER" id="PTHR32024:SF1">
    <property type="entry name" value="KTR SYSTEM POTASSIUM UPTAKE PROTEIN B"/>
    <property type="match status" value="1"/>
</dbReference>
<dbReference type="InterPro" id="IPR003445">
    <property type="entry name" value="Cat_transpt"/>
</dbReference>
<dbReference type="AlphaFoldDB" id="A0A172ZMX9"/>
<dbReference type="RefSeq" id="WP_060536869.1">
    <property type="nucleotide sequence ID" value="NZ_CP013023.1"/>
</dbReference>
<keyword evidence="9 10" id="KW-0472">Membrane</keyword>
<keyword evidence="4" id="KW-0633">Potassium transport</keyword>
<evidence type="ECO:0000256" key="8">
    <source>
        <dbReference type="ARBA" id="ARBA00023065"/>
    </source>
</evidence>
<feature type="transmembrane region" description="Helical" evidence="10">
    <location>
        <begin position="133"/>
        <end position="154"/>
    </location>
</feature>
<reference evidence="12" key="1">
    <citation type="submission" date="2015-10" db="EMBL/GenBank/DDBJ databases">
        <title>Genome of Paenibacillus bovis sp. nov.</title>
        <authorList>
            <person name="Wu Z."/>
            <person name="Gao C."/>
            <person name="Liu Z."/>
            <person name="Zheng H."/>
        </authorList>
    </citation>
    <scope>NUCLEOTIDE SEQUENCE [LARGE SCALE GENOMIC DNA]</scope>
    <source>
        <strain evidence="12">BD3526</strain>
    </source>
</reference>
<keyword evidence="3" id="KW-1003">Cell membrane</keyword>
<keyword evidence="7 10" id="KW-1133">Transmembrane helix</keyword>
<dbReference type="GO" id="GO:0015379">
    <property type="term" value="F:potassium:chloride symporter activity"/>
    <property type="evidence" value="ECO:0007669"/>
    <property type="project" value="InterPro"/>
</dbReference>
<feature type="transmembrane region" description="Helical" evidence="10">
    <location>
        <begin position="312"/>
        <end position="332"/>
    </location>
</feature>
<feature type="transmembrane region" description="Helical" evidence="10">
    <location>
        <begin position="17"/>
        <end position="35"/>
    </location>
</feature>
<feature type="transmembrane region" description="Helical" evidence="10">
    <location>
        <begin position="47"/>
        <end position="66"/>
    </location>
</feature>
<dbReference type="Pfam" id="PF02386">
    <property type="entry name" value="TrkH"/>
    <property type="match status" value="1"/>
</dbReference>
<sequence>MNLKLKGNSRVWTPPRILALGYAVIILLGSFLLMLPQSHQSGEGLSFLNAFFTATSATCVTGLVVVDTGTFFTPFGQTVIMCLIQIGGLGFMTMATLIALVFRRRISLRERLILQESMNQGDMEGIVRLIKKVLYYSFAIELVGAIVFSLRLMMDHPPGQAVFFGIFHAVSLFNNAGFDLFGEYRSLTGYVADPVMNLVAILLIVLGGLGFVVLSDLIEFRKNRRLSLHTKSVLLMTGILLAAGFVLVLVFEFTNPGTLGKLSWGGKFWASLFHSTTTRTAGANTVDLTQLRQATLLLTIIFMFIGGSPGSTAGGVKTTTILLMFGAVLAMLRGRKDVVLFRFRLGQERIFKALTIVVFALVLVITATMILSMTESTDFLTVLFEATSAFGTVGLSLGLTPHLTVIGKLLICLLMFAGRVGLITLAYALAPKQEKEPFRYAEGKIMIG</sequence>
<keyword evidence="6" id="KW-0630">Potassium</keyword>
<evidence type="ECO:0000256" key="2">
    <source>
        <dbReference type="ARBA" id="ARBA00022448"/>
    </source>
</evidence>
<keyword evidence="5 10" id="KW-0812">Transmembrane</keyword>
<evidence type="ECO:0000313" key="12">
    <source>
        <dbReference type="Proteomes" id="UP000078148"/>
    </source>
</evidence>
<evidence type="ECO:0000256" key="9">
    <source>
        <dbReference type="ARBA" id="ARBA00023136"/>
    </source>
</evidence>
<protein>
    <submittedName>
        <fullName evidence="11">Trk family potassium uptake protein</fullName>
    </submittedName>
</protein>
<name>A0A172ZMX9_9BACL</name>
<evidence type="ECO:0000256" key="4">
    <source>
        <dbReference type="ARBA" id="ARBA00022538"/>
    </source>
</evidence>
<dbReference type="PANTHER" id="PTHR32024">
    <property type="entry name" value="TRK SYSTEM POTASSIUM UPTAKE PROTEIN TRKG-RELATED"/>
    <property type="match status" value="1"/>
</dbReference>
<evidence type="ECO:0000256" key="3">
    <source>
        <dbReference type="ARBA" id="ARBA00022475"/>
    </source>
</evidence>
<dbReference type="Proteomes" id="UP000078148">
    <property type="component" value="Chromosome"/>
</dbReference>
<feature type="transmembrane region" description="Helical" evidence="10">
    <location>
        <begin position="78"/>
        <end position="102"/>
    </location>
</feature>
<dbReference type="EMBL" id="CP013023">
    <property type="protein sequence ID" value="ANF98933.1"/>
    <property type="molecule type" value="Genomic_DNA"/>
</dbReference>
<evidence type="ECO:0000256" key="6">
    <source>
        <dbReference type="ARBA" id="ARBA00022958"/>
    </source>
</evidence>
<feature type="transmembrane region" description="Helical" evidence="10">
    <location>
        <begin position="353"/>
        <end position="373"/>
    </location>
</feature>
<proteinExistence type="predicted"/>
<comment type="subcellular location">
    <subcellularLocation>
        <location evidence="1">Cell membrane</location>
        <topology evidence="1">Multi-pass membrane protein</topology>
    </subcellularLocation>
</comment>
<keyword evidence="8" id="KW-0406">Ion transport</keyword>
<dbReference type="OrthoDB" id="9810952at2"/>
<keyword evidence="12" id="KW-1185">Reference proteome</keyword>
<dbReference type="InterPro" id="IPR004772">
    <property type="entry name" value="TrkH"/>
</dbReference>
<feature type="transmembrane region" description="Helical" evidence="10">
    <location>
        <begin position="379"/>
        <end position="397"/>
    </location>
</feature>
<evidence type="ECO:0000256" key="10">
    <source>
        <dbReference type="SAM" id="Phobius"/>
    </source>
</evidence>
<organism evidence="11 12">
    <name type="scientific">Paenibacillus bovis</name>
    <dbReference type="NCBI Taxonomy" id="1616788"/>
    <lineage>
        <taxon>Bacteria</taxon>
        <taxon>Bacillati</taxon>
        <taxon>Bacillota</taxon>
        <taxon>Bacilli</taxon>
        <taxon>Bacillales</taxon>
        <taxon>Paenibacillaceae</taxon>
        <taxon>Paenibacillus</taxon>
    </lineage>
</organism>
<evidence type="ECO:0000256" key="1">
    <source>
        <dbReference type="ARBA" id="ARBA00004651"/>
    </source>
</evidence>
<keyword evidence="2" id="KW-0813">Transport</keyword>
<accession>A0A172ZMX9</accession>
<reference evidence="11 12" key="2">
    <citation type="journal article" date="2016" name="Int. J. Syst. Evol. Microbiol.">
        <title>Paenibacillus bovis sp. nov., isolated from raw yak (Bos grunniens) milk.</title>
        <authorList>
            <person name="Gao C."/>
            <person name="Han J."/>
            <person name="Liu Z."/>
            <person name="Xu X."/>
            <person name="Hang F."/>
            <person name="Wu Z."/>
        </authorList>
    </citation>
    <scope>NUCLEOTIDE SEQUENCE [LARGE SCALE GENOMIC DNA]</scope>
    <source>
        <strain evidence="11 12">BD3526</strain>
    </source>
</reference>
<dbReference type="GO" id="GO:0005886">
    <property type="term" value="C:plasma membrane"/>
    <property type="evidence" value="ECO:0007669"/>
    <property type="project" value="UniProtKB-SubCell"/>
</dbReference>
<evidence type="ECO:0000256" key="5">
    <source>
        <dbReference type="ARBA" id="ARBA00022692"/>
    </source>
</evidence>
<dbReference type="NCBIfam" id="TIGR00933">
    <property type="entry name" value="2a38"/>
    <property type="match status" value="1"/>
</dbReference>
<dbReference type="STRING" id="1616788.AR543_20560"/>
<evidence type="ECO:0000313" key="11">
    <source>
        <dbReference type="EMBL" id="ANF98933.1"/>
    </source>
</evidence>
<gene>
    <name evidence="11" type="ORF">AR543_20560</name>
</gene>